<organism evidence="7 8">
    <name type="scientific">Amborella trichopoda</name>
    <dbReference type="NCBI Taxonomy" id="13333"/>
    <lineage>
        <taxon>Eukaryota</taxon>
        <taxon>Viridiplantae</taxon>
        <taxon>Streptophyta</taxon>
        <taxon>Embryophyta</taxon>
        <taxon>Tracheophyta</taxon>
        <taxon>Spermatophyta</taxon>
        <taxon>Magnoliopsida</taxon>
        <taxon>Amborellales</taxon>
        <taxon>Amborellaceae</taxon>
        <taxon>Amborella</taxon>
    </lineage>
</organism>
<keyword evidence="3 6" id="KW-0274">FAD</keyword>
<dbReference type="PIRSF" id="PIRSF000332">
    <property type="entry name" value="FMO"/>
    <property type="match status" value="1"/>
</dbReference>
<dbReference type="InterPro" id="IPR050346">
    <property type="entry name" value="FMO-like"/>
</dbReference>
<dbReference type="InterPro" id="IPR020946">
    <property type="entry name" value="Flavin_mOase-like"/>
</dbReference>
<gene>
    <name evidence="7" type="ORF">AMTR_s00001p00055460</name>
</gene>
<evidence type="ECO:0000256" key="4">
    <source>
        <dbReference type="ARBA" id="ARBA00022857"/>
    </source>
</evidence>
<dbReference type="FunFam" id="3.50.50.60:FF:000403">
    <property type="entry name" value="Flavin-containing monooxygenase"/>
    <property type="match status" value="1"/>
</dbReference>
<accession>W1NL25</accession>
<comment type="cofactor">
    <cofactor evidence="6">
        <name>FAD</name>
        <dbReference type="ChEBI" id="CHEBI:57692"/>
    </cofactor>
</comment>
<dbReference type="PANTHER" id="PTHR23023">
    <property type="entry name" value="DIMETHYLANILINE MONOOXYGENASE"/>
    <property type="match status" value="1"/>
</dbReference>
<dbReference type="HOGENOM" id="CLU_006909_9_3_1"/>
<comment type="similarity">
    <text evidence="1 6">Belongs to the FMO family.</text>
</comment>
<dbReference type="AlphaFoldDB" id="W1NL25"/>
<dbReference type="PRINTS" id="PR00370">
    <property type="entry name" value="FMOXYGENASE"/>
</dbReference>
<evidence type="ECO:0000256" key="2">
    <source>
        <dbReference type="ARBA" id="ARBA00022630"/>
    </source>
</evidence>
<protein>
    <recommendedName>
        <fullName evidence="6">Flavin-containing monooxygenase</fullName>
        <ecNumber evidence="6">1.-.-.-</ecNumber>
    </recommendedName>
</protein>
<keyword evidence="8" id="KW-1185">Reference proteome</keyword>
<dbReference type="PROSITE" id="PS51257">
    <property type="entry name" value="PROKAR_LIPOPROTEIN"/>
    <property type="match status" value="1"/>
</dbReference>
<dbReference type="GO" id="GO:0050661">
    <property type="term" value="F:NADP binding"/>
    <property type="evidence" value="ECO:0007669"/>
    <property type="project" value="InterPro"/>
</dbReference>
<dbReference type="GO" id="GO:0004497">
    <property type="term" value="F:monooxygenase activity"/>
    <property type="evidence" value="ECO:0000318"/>
    <property type="project" value="GO_Central"/>
</dbReference>
<dbReference type="Pfam" id="PF00743">
    <property type="entry name" value="FMO-like"/>
    <property type="match status" value="1"/>
</dbReference>
<evidence type="ECO:0000256" key="1">
    <source>
        <dbReference type="ARBA" id="ARBA00009183"/>
    </source>
</evidence>
<name>W1NL25_AMBTC</name>
<dbReference type="OrthoDB" id="66881at2759"/>
<dbReference type="EMBL" id="KI397142">
    <property type="protein sequence ID" value="ERM96156.1"/>
    <property type="molecule type" value="Genomic_DNA"/>
</dbReference>
<dbReference type="FunFam" id="3.50.50.60:FF:000169">
    <property type="entry name" value="Flavin-containing monooxygenase"/>
    <property type="match status" value="1"/>
</dbReference>
<keyword evidence="6" id="KW-0503">Monooxygenase</keyword>
<dbReference type="Gramene" id="ERM96156">
    <property type="protein sequence ID" value="ERM96156"/>
    <property type="gene ID" value="AMTR_s00001p00055460"/>
</dbReference>
<proteinExistence type="inferred from homology"/>
<sequence>MEKRVGIVGAGSSGLIACKHLMQRGFDPIIFEAKGRIGGIWTKTIESTKLQTPKDAYQFSDFPWPESVTEEFPNHDQVLQYIESYAKHFGVVERVRFNNKVLGLEFVGAREEDQLSWGLWGGNGEAFGSKGRWDITVEDTNFGSTEVHQVEFVVLCIGRFGDVPKLPLLPQNNGPQVFKGEVMHAKDYSELSSSEAAYAVRGKRVAVVGFQKSALDIAAECARVNGKQIPCNVILREPHWNVPHYLPWGVHLAYLYCTRFSELLVHKPQEGFLLSLLATLLSPVRWGISKFAESYLRWKLPLKKYGMVPNHSFLLQISSCQLSTLPPDFYDKVEEGSILLKQAPKWGFCKEGLILNDKSEPLDMDLVILATGYDGDQKLKGIFQSPTFQKYIMRSETNTLPLYREIIHPRIPQLAVIGYSESLSNLFTSEMRSQWLCHFLDGGFRLPSIKEMEDDLKKWEAYMKSYAGKYYWRSCIGVLHIWYNDQLCKDMGYNPKRKKGWYDELFSPYGVMDYCKL</sequence>
<evidence type="ECO:0000256" key="3">
    <source>
        <dbReference type="ARBA" id="ARBA00022827"/>
    </source>
</evidence>
<dbReference type="eggNOG" id="KOG1399">
    <property type="taxonomic scope" value="Eukaryota"/>
</dbReference>
<reference evidence="8" key="1">
    <citation type="journal article" date="2013" name="Science">
        <title>The Amborella genome and the evolution of flowering plants.</title>
        <authorList>
            <consortium name="Amborella Genome Project"/>
        </authorList>
    </citation>
    <scope>NUCLEOTIDE SEQUENCE [LARGE SCALE GENOMIC DNA]</scope>
</reference>
<keyword evidence="5 6" id="KW-0560">Oxidoreductase</keyword>
<evidence type="ECO:0000256" key="6">
    <source>
        <dbReference type="RuleBase" id="RU361177"/>
    </source>
</evidence>
<dbReference type="InterPro" id="IPR000960">
    <property type="entry name" value="Flavin_mOase"/>
</dbReference>
<dbReference type="KEGG" id="atr:18424063"/>
<evidence type="ECO:0000256" key="5">
    <source>
        <dbReference type="ARBA" id="ARBA00023002"/>
    </source>
</evidence>
<evidence type="ECO:0000313" key="8">
    <source>
        <dbReference type="Proteomes" id="UP000017836"/>
    </source>
</evidence>
<dbReference type="Gene3D" id="3.50.50.60">
    <property type="entry name" value="FAD/NAD(P)-binding domain"/>
    <property type="match status" value="2"/>
</dbReference>
<dbReference type="SUPFAM" id="SSF51905">
    <property type="entry name" value="FAD/NAD(P)-binding domain"/>
    <property type="match status" value="2"/>
</dbReference>
<keyword evidence="2 6" id="KW-0285">Flavoprotein</keyword>
<dbReference type="GO" id="GO:0050660">
    <property type="term" value="F:flavin adenine dinucleotide binding"/>
    <property type="evidence" value="ECO:0007669"/>
    <property type="project" value="InterPro"/>
</dbReference>
<dbReference type="InterPro" id="IPR036188">
    <property type="entry name" value="FAD/NAD-bd_sf"/>
</dbReference>
<dbReference type="Proteomes" id="UP000017836">
    <property type="component" value="Unassembled WGS sequence"/>
</dbReference>
<dbReference type="EC" id="1.-.-.-" evidence="6"/>
<dbReference type="GO" id="GO:0004499">
    <property type="term" value="F:N,N-dimethylaniline monooxygenase activity"/>
    <property type="evidence" value="ECO:0007669"/>
    <property type="project" value="InterPro"/>
</dbReference>
<evidence type="ECO:0000313" key="7">
    <source>
        <dbReference type="EMBL" id="ERM96156.1"/>
    </source>
</evidence>
<dbReference type="OMA" id="LAWDRWA"/>
<keyword evidence="4" id="KW-0521">NADP</keyword>